<sequence>MTFELVADVCVVFILDESVFAVSLGGPFASDLTMSWARSLESLKLVDTTADWGEDILHQLAFTRELIPLLEGSGST</sequence>
<dbReference type="EMBL" id="CAFBNE010000268">
    <property type="protein sequence ID" value="CAB4976148.1"/>
    <property type="molecule type" value="Genomic_DNA"/>
</dbReference>
<proteinExistence type="predicted"/>
<gene>
    <name evidence="1" type="ORF">UFOPK3772_03699</name>
</gene>
<reference evidence="1" key="1">
    <citation type="submission" date="2020-05" db="EMBL/GenBank/DDBJ databases">
        <authorList>
            <person name="Chiriac C."/>
            <person name="Salcher M."/>
            <person name="Ghai R."/>
            <person name="Kavagutti S V."/>
        </authorList>
    </citation>
    <scope>NUCLEOTIDE SEQUENCE</scope>
</reference>
<organism evidence="1">
    <name type="scientific">freshwater metagenome</name>
    <dbReference type="NCBI Taxonomy" id="449393"/>
    <lineage>
        <taxon>unclassified sequences</taxon>
        <taxon>metagenomes</taxon>
        <taxon>ecological metagenomes</taxon>
    </lineage>
</organism>
<protein>
    <submittedName>
        <fullName evidence="1">Unannotated protein</fullName>
    </submittedName>
</protein>
<accession>A0A6J7M7R6</accession>
<evidence type="ECO:0000313" key="1">
    <source>
        <dbReference type="EMBL" id="CAB4976148.1"/>
    </source>
</evidence>
<name>A0A6J7M7R6_9ZZZZ</name>
<dbReference type="AlphaFoldDB" id="A0A6J7M7R6"/>